<keyword evidence="2" id="KW-0456">Lyase</keyword>
<comment type="caution">
    <text evidence="4">The sequence shown here is derived from an EMBL/GenBank/DDBJ whole genome shotgun (WGS) entry which is preliminary data.</text>
</comment>
<dbReference type="RefSeq" id="WP_167178903.1">
    <property type="nucleotide sequence ID" value="NZ_BAAAEJ010000001.1"/>
</dbReference>
<proteinExistence type="inferred from homology"/>
<dbReference type="Proteomes" id="UP001500791">
    <property type="component" value="Unassembled WGS sequence"/>
</dbReference>
<dbReference type="PROSITE" id="PS00166">
    <property type="entry name" value="ENOYL_COA_HYDRATASE"/>
    <property type="match status" value="1"/>
</dbReference>
<dbReference type="CDD" id="cd06558">
    <property type="entry name" value="crotonase-like"/>
    <property type="match status" value="1"/>
</dbReference>
<dbReference type="InterPro" id="IPR014748">
    <property type="entry name" value="Enoyl-CoA_hydra_C"/>
</dbReference>
<protein>
    <submittedName>
        <fullName evidence="4">Enoyl-CoA hydratase-related protein</fullName>
    </submittedName>
</protein>
<evidence type="ECO:0000256" key="2">
    <source>
        <dbReference type="ARBA" id="ARBA00023239"/>
    </source>
</evidence>
<dbReference type="EMBL" id="BAAAEJ010000001">
    <property type="protein sequence ID" value="GAA0377891.1"/>
    <property type="molecule type" value="Genomic_DNA"/>
</dbReference>
<dbReference type="Pfam" id="PF00378">
    <property type="entry name" value="ECH_1"/>
    <property type="match status" value="1"/>
</dbReference>
<evidence type="ECO:0000256" key="3">
    <source>
        <dbReference type="RuleBase" id="RU003707"/>
    </source>
</evidence>
<dbReference type="PANTHER" id="PTHR11941:SF54">
    <property type="entry name" value="ENOYL-COA HYDRATASE, MITOCHONDRIAL"/>
    <property type="match status" value="1"/>
</dbReference>
<dbReference type="Gene3D" id="3.90.226.10">
    <property type="entry name" value="2-enoyl-CoA Hydratase, Chain A, domain 1"/>
    <property type="match status" value="1"/>
</dbReference>
<evidence type="ECO:0000256" key="1">
    <source>
        <dbReference type="ARBA" id="ARBA00005254"/>
    </source>
</evidence>
<reference evidence="5" key="1">
    <citation type="journal article" date="2019" name="Int. J. Syst. Evol. Microbiol.">
        <title>The Global Catalogue of Microorganisms (GCM) 10K type strain sequencing project: providing services to taxonomists for standard genome sequencing and annotation.</title>
        <authorList>
            <consortium name="The Broad Institute Genomics Platform"/>
            <consortium name="The Broad Institute Genome Sequencing Center for Infectious Disease"/>
            <person name="Wu L."/>
            <person name="Ma J."/>
        </authorList>
    </citation>
    <scope>NUCLEOTIDE SEQUENCE [LARGE SCALE GENOMIC DNA]</scope>
    <source>
        <strain evidence="5">JCM 13476</strain>
    </source>
</reference>
<gene>
    <name evidence="4" type="ORF">GCM10009093_01280</name>
</gene>
<dbReference type="InterPro" id="IPR018376">
    <property type="entry name" value="Enoyl-CoA_hyd/isom_CS"/>
</dbReference>
<dbReference type="Gene3D" id="1.10.12.10">
    <property type="entry name" value="Lyase 2-enoyl-coa Hydratase, Chain A, domain 2"/>
    <property type="match status" value="1"/>
</dbReference>
<dbReference type="InterPro" id="IPR029045">
    <property type="entry name" value="ClpP/crotonase-like_dom_sf"/>
</dbReference>
<organism evidence="4 5">
    <name type="scientific">Brevundimonas terrae</name>
    <dbReference type="NCBI Taxonomy" id="363631"/>
    <lineage>
        <taxon>Bacteria</taxon>
        <taxon>Pseudomonadati</taxon>
        <taxon>Pseudomonadota</taxon>
        <taxon>Alphaproteobacteria</taxon>
        <taxon>Caulobacterales</taxon>
        <taxon>Caulobacteraceae</taxon>
        <taxon>Brevundimonas</taxon>
    </lineage>
</organism>
<sequence>MAFLRVRTDAGVAQVTLARPEKLNALNAEMMVGLADLWGQLAHDPAVRVVLLTGEGERAFSSGADLGSLAPLATGAALPQTPAEHRWVNEHQAIVDAALLRGTGFTKPIVAAVNGLAVAAGFELMLGSDIRIASDQAFFQLTEVKRGLIPSGGSLARLPRQIGWANAMEMILAAERIDAARALSMGLVNRVVSAADVLPMAQEMALRIAEGAPLALTKAKEAVLGGSGRDLEAAFAIEQACQDVVMASADAREGPLAFMERRTPRFTGK</sequence>
<evidence type="ECO:0000313" key="4">
    <source>
        <dbReference type="EMBL" id="GAA0377891.1"/>
    </source>
</evidence>
<accession>A0ABP3HSS4</accession>
<name>A0ABP3HSS4_9CAUL</name>
<evidence type="ECO:0000313" key="5">
    <source>
        <dbReference type="Proteomes" id="UP001500791"/>
    </source>
</evidence>
<keyword evidence="5" id="KW-1185">Reference proteome</keyword>
<dbReference type="SUPFAM" id="SSF52096">
    <property type="entry name" value="ClpP/crotonase"/>
    <property type="match status" value="1"/>
</dbReference>
<comment type="similarity">
    <text evidence="1 3">Belongs to the enoyl-CoA hydratase/isomerase family.</text>
</comment>
<dbReference type="PANTHER" id="PTHR11941">
    <property type="entry name" value="ENOYL-COA HYDRATASE-RELATED"/>
    <property type="match status" value="1"/>
</dbReference>
<dbReference type="InterPro" id="IPR001753">
    <property type="entry name" value="Enoyl-CoA_hydra/iso"/>
</dbReference>